<protein>
    <submittedName>
        <fullName evidence="3">2-hydroxy-6-oxononadienedioate/2-hydroxy-6-oxononatrienedioate hydrolase</fullName>
        <ecNumber evidence="3">3.7.1.14</ecNumber>
    </submittedName>
</protein>
<dbReference type="PANTHER" id="PTHR43798">
    <property type="entry name" value="MONOACYLGLYCEROL LIPASE"/>
    <property type="match status" value="1"/>
</dbReference>
<dbReference type="GO" id="GO:0016020">
    <property type="term" value="C:membrane"/>
    <property type="evidence" value="ECO:0007669"/>
    <property type="project" value="TreeGrafter"/>
</dbReference>
<dbReference type="RefSeq" id="WP_419192281.1">
    <property type="nucleotide sequence ID" value="NZ_CP036287.1"/>
</dbReference>
<dbReference type="PRINTS" id="PR00111">
    <property type="entry name" value="ABHYDROLASE"/>
</dbReference>
<dbReference type="KEGG" id="pbap:Pla133_18830"/>
<dbReference type="InterPro" id="IPR000073">
    <property type="entry name" value="AB_hydrolase_1"/>
</dbReference>
<dbReference type="InterPro" id="IPR029058">
    <property type="entry name" value="AB_hydrolase_fold"/>
</dbReference>
<dbReference type="GO" id="GO:0016787">
    <property type="term" value="F:hydrolase activity"/>
    <property type="evidence" value="ECO:0007669"/>
    <property type="project" value="UniProtKB-KW"/>
</dbReference>
<evidence type="ECO:0000313" key="3">
    <source>
        <dbReference type="EMBL" id="QDU66807.1"/>
    </source>
</evidence>
<keyword evidence="4" id="KW-1185">Reference proteome</keyword>
<evidence type="ECO:0000256" key="1">
    <source>
        <dbReference type="ARBA" id="ARBA00022801"/>
    </source>
</evidence>
<feature type="domain" description="AB hydrolase-1" evidence="2">
    <location>
        <begin position="75"/>
        <end position="314"/>
    </location>
</feature>
<keyword evidence="1 3" id="KW-0378">Hydrolase</keyword>
<dbReference type="Pfam" id="PF00561">
    <property type="entry name" value="Abhydrolase_1"/>
    <property type="match status" value="1"/>
</dbReference>
<reference evidence="3 4" key="1">
    <citation type="submission" date="2019-02" db="EMBL/GenBank/DDBJ databases">
        <title>Deep-cultivation of Planctomycetes and their phenomic and genomic characterization uncovers novel biology.</title>
        <authorList>
            <person name="Wiegand S."/>
            <person name="Jogler M."/>
            <person name="Boedeker C."/>
            <person name="Pinto D."/>
            <person name="Vollmers J."/>
            <person name="Rivas-Marin E."/>
            <person name="Kohn T."/>
            <person name="Peeters S.H."/>
            <person name="Heuer A."/>
            <person name="Rast P."/>
            <person name="Oberbeckmann S."/>
            <person name="Bunk B."/>
            <person name="Jeske O."/>
            <person name="Meyerdierks A."/>
            <person name="Storesund J.E."/>
            <person name="Kallscheuer N."/>
            <person name="Luecker S."/>
            <person name="Lage O.M."/>
            <person name="Pohl T."/>
            <person name="Merkel B.J."/>
            <person name="Hornburger P."/>
            <person name="Mueller R.-W."/>
            <person name="Bruemmer F."/>
            <person name="Labrenz M."/>
            <person name="Spormann A.M."/>
            <person name="Op den Camp H."/>
            <person name="Overmann J."/>
            <person name="Amann R."/>
            <person name="Jetten M.S.M."/>
            <person name="Mascher T."/>
            <person name="Medema M.H."/>
            <person name="Devos D.P."/>
            <person name="Kaster A.-K."/>
            <person name="Ovreas L."/>
            <person name="Rohde M."/>
            <person name="Galperin M.Y."/>
            <person name="Jogler C."/>
        </authorList>
    </citation>
    <scope>NUCLEOTIDE SEQUENCE [LARGE SCALE GENOMIC DNA]</scope>
    <source>
        <strain evidence="3 4">Pla133</strain>
    </source>
</reference>
<organism evidence="3 4">
    <name type="scientific">Engelhardtia mirabilis</name>
    <dbReference type="NCBI Taxonomy" id="2528011"/>
    <lineage>
        <taxon>Bacteria</taxon>
        <taxon>Pseudomonadati</taxon>
        <taxon>Planctomycetota</taxon>
        <taxon>Planctomycetia</taxon>
        <taxon>Planctomycetia incertae sedis</taxon>
        <taxon>Engelhardtia</taxon>
    </lineage>
</organism>
<dbReference type="AlphaFoldDB" id="A0A518BIJ9"/>
<dbReference type="InterPro" id="IPR050266">
    <property type="entry name" value="AB_hydrolase_sf"/>
</dbReference>
<dbReference type="PANTHER" id="PTHR43798:SF31">
    <property type="entry name" value="AB HYDROLASE SUPERFAMILY PROTEIN YCLE"/>
    <property type="match status" value="1"/>
</dbReference>
<evidence type="ECO:0000313" key="4">
    <source>
        <dbReference type="Proteomes" id="UP000316921"/>
    </source>
</evidence>
<proteinExistence type="predicted"/>
<accession>A0A518BIJ9</accession>
<dbReference type="SUPFAM" id="SSF53474">
    <property type="entry name" value="alpha/beta-Hydrolases"/>
    <property type="match status" value="1"/>
</dbReference>
<evidence type="ECO:0000259" key="2">
    <source>
        <dbReference type="Pfam" id="PF00561"/>
    </source>
</evidence>
<dbReference type="Proteomes" id="UP000316921">
    <property type="component" value="Chromosome"/>
</dbReference>
<gene>
    <name evidence="3" type="primary">mhpC</name>
    <name evidence="3" type="ORF">Pla133_18830</name>
</gene>
<name>A0A518BIJ9_9BACT</name>
<dbReference type="EC" id="3.7.1.14" evidence="3"/>
<sequence length="332" mass="34432">MSASTANTRSVRVKRARRVAVTAAAILVAATITATFICTRVAEGQFPFDPGDGFEAHALEVDGVSLRTIEIGEGPAIVFLHGAYGGAEDAIETLAPSLAADFRLISIDRPGHGYSQRGGARHDDPRGQGETIAAALEALGLERPILVGFSYGGAVAADLVARDPSRVGALVLIAAPLLPWGGGSDATDLVLGAPVAGPALAWLGASLLAEAIAPAELDAVFAPEPVAESFDRSPTALAVRPGSLVANSRDIAHLNDELAESAAPYADIDVPVVLLHGLEDRTVWFDYHSEPVAQILPDADLRPIEGAGHLLLYTRTAEVVDAIRSVAARAAR</sequence>
<dbReference type="Gene3D" id="3.40.50.1820">
    <property type="entry name" value="alpha/beta hydrolase"/>
    <property type="match status" value="1"/>
</dbReference>
<dbReference type="EMBL" id="CP036287">
    <property type="protein sequence ID" value="QDU66807.1"/>
    <property type="molecule type" value="Genomic_DNA"/>
</dbReference>